<evidence type="ECO:0000256" key="3">
    <source>
        <dbReference type="ARBA" id="ARBA00022833"/>
    </source>
</evidence>
<dbReference type="OMA" id="VGCVIVM"/>
<dbReference type="GO" id="GO:0002100">
    <property type="term" value="P:tRNA wobble adenosine to inosine editing"/>
    <property type="evidence" value="ECO:0007669"/>
    <property type="project" value="InterPro"/>
</dbReference>
<dbReference type="InterPro" id="IPR016192">
    <property type="entry name" value="APOBEC/CMP_deaminase_Zn-bd"/>
</dbReference>
<accession>A0A058Z259</accession>
<dbReference type="EMBL" id="KB932209">
    <property type="protein sequence ID" value="KCV68350.1"/>
    <property type="molecule type" value="Genomic_DNA"/>
</dbReference>
<dbReference type="PANTHER" id="PTHR11079">
    <property type="entry name" value="CYTOSINE DEAMINASE FAMILY MEMBER"/>
    <property type="match status" value="1"/>
</dbReference>
<dbReference type="SUPFAM" id="SSF53927">
    <property type="entry name" value="Cytidine deaminase-like"/>
    <property type="match status" value="1"/>
</dbReference>
<evidence type="ECO:0000313" key="6">
    <source>
        <dbReference type="Proteomes" id="UP000030693"/>
    </source>
</evidence>
<name>A0A058Z259_FONAL</name>
<dbReference type="Pfam" id="PF00383">
    <property type="entry name" value="dCMP_cyt_deam_1"/>
    <property type="match status" value="1"/>
</dbReference>
<dbReference type="AlphaFoldDB" id="A0A058Z259"/>
<organism evidence="5">
    <name type="scientific">Fonticula alba</name>
    <name type="common">Slime mold</name>
    <dbReference type="NCBI Taxonomy" id="691883"/>
    <lineage>
        <taxon>Eukaryota</taxon>
        <taxon>Rotosphaerida</taxon>
        <taxon>Fonticulaceae</taxon>
        <taxon>Fonticula</taxon>
    </lineage>
</organism>
<dbReference type="PROSITE" id="PS00903">
    <property type="entry name" value="CYT_DCMP_DEAMINASES_1"/>
    <property type="match status" value="1"/>
</dbReference>
<keyword evidence="3" id="KW-0862">Zinc</keyword>
<keyword evidence="6" id="KW-1185">Reference proteome</keyword>
<keyword evidence="2" id="KW-0378">Hydrolase</keyword>
<feature type="domain" description="CMP/dCMP-type deaminase" evidence="4">
    <location>
        <begin position="14"/>
        <end position="144"/>
    </location>
</feature>
<dbReference type="PROSITE" id="PS51747">
    <property type="entry name" value="CYT_DCMP_DEAMINASES_2"/>
    <property type="match status" value="1"/>
</dbReference>
<evidence type="ECO:0000256" key="2">
    <source>
        <dbReference type="ARBA" id="ARBA00022801"/>
    </source>
</evidence>
<dbReference type="STRING" id="691883.A0A058Z259"/>
<dbReference type="GO" id="GO:0008270">
    <property type="term" value="F:zinc ion binding"/>
    <property type="evidence" value="ECO:0007669"/>
    <property type="project" value="InterPro"/>
</dbReference>
<dbReference type="InterPro" id="IPR016193">
    <property type="entry name" value="Cytidine_deaminase-like"/>
</dbReference>
<keyword evidence="1" id="KW-0479">Metal-binding</keyword>
<evidence type="ECO:0000313" key="5">
    <source>
        <dbReference type="EMBL" id="KCV68350.1"/>
    </source>
</evidence>
<dbReference type="PANTHER" id="PTHR11079:SF149">
    <property type="entry name" value="TRNA-SPECIFIC ADENOSINE DEAMINASE 2"/>
    <property type="match status" value="1"/>
</dbReference>
<evidence type="ECO:0000259" key="4">
    <source>
        <dbReference type="PROSITE" id="PS51747"/>
    </source>
</evidence>
<reference evidence="5" key="1">
    <citation type="submission" date="2013-04" db="EMBL/GenBank/DDBJ databases">
        <title>The Genome Sequence of Fonticula alba ATCC 38817.</title>
        <authorList>
            <consortium name="The Broad Institute Genomics Platform"/>
            <person name="Russ C."/>
            <person name="Cuomo C."/>
            <person name="Burger G."/>
            <person name="Gray M.W."/>
            <person name="Holland P.W.H."/>
            <person name="King N."/>
            <person name="Lang F.B.F."/>
            <person name="Roger A.J."/>
            <person name="Ruiz-Trillo I."/>
            <person name="Brown M."/>
            <person name="Walker B."/>
            <person name="Young S."/>
            <person name="Zeng Q."/>
            <person name="Gargeya S."/>
            <person name="Fitzgerald M."/>
            <person name="Haas B."/>
            <person name="Abouelleil A."/>
            <person name="Allen A.W."/>
            <person name="Alvarado L."/>
            <person name="Arachchi H.M."/>
            <person name="Berlin A.M."/>
            <person name="Chapman S.B."/>
            <person name="Gainer-Dewar J."/>
            <person name="Goldberg J."/>
            <person name="Griggs A."/>
            <person name="Gujja S."/>
            <person name="Hansen M."/>
            <person name="Howarth C."/>
            <person name="Imamovic A."/>
            <person name="Ireland A."/>
            <person name="Larimer J."/>
            <person name="McCowan C."/>
            <person name="Murphy C."/>
            <person name="Pearson M."/>
            <person name="Poon T.W."/>
            <person name="Priest M."/>
            <person name="Roberts A."/>
            <person name="Saif S."/>
            <person name="Shea T."/>
            <person name="Sisk P."/>
            <person name="Sykes S."/>
            <person name="Wortman J."/>
            <person name="Nusbaum C."/>
            <person name="Birren B."/>
        </authorList>
    </citation>
    <scope>NUCLEOTIDE SEQUENCE [LARGE SCALE GENOMIC DNA]</scope>
    <source>
        <strain evidence="5">ATCC 38817</strain>
    </source>
</reference>
<gene>
    <name evidence="5" type="ORF">H696_05267</name>
</gene>
<protein>
    <recommendedName>
        <fullName evidence="4">CMP/dCMP-type deaminase domain-containing protein</fullName>
    </recommendedName>
</protein>
<dbReference type="Proteomes" id="UP000030693">
    <property type="component" value="Unassembled WGS sequence"/>
</dbReference>
<sequence>MTLSFSKPRDQDMVYCEPFMREAFRLAQESLDLGEVPVGCVLVKDAQIVARGRNRPSETHNATRHAEVEAIDQFVSEFRAAHPDASAANLTHSLSECVLYVTLEPCVMCAGALRHSGIQLCFFGASNDRFGGCGSIINAHSYPYDTGLPPLECRTGYFAEEAVSLLQKFYLRENVNAPVPKRKRTAAKAPVEGETA</sequence>
<dbReference type="InterPro" id="IPR002125">
    <property type="entry name" value="CMP_dCMP_dom"/>
</dbReference>
<dbReference type="Gene3D" id="3.40.140.10">
    <property type="entry name" value="Cytidine Deaminase, domain 2"/>
    <property type="match status" value="1"/>
</dbReference>
<dbReference type="CDD" id="cd01285">
    <property type="entry name" value="nucleoside_deaminase"/>
    <property type="match status" value="1"/>
</dbReference>
<proteinExistence type="predicted"/>
<dbReference type="GeneID" id="20529992"/>
<dbReference type="eggNOG" id="KOG1018">
    <property type="taxonomic scope" value="Eukaryota"/>
</dbReference>
<dbReference type="GO" id="GO:0052717">
    <property type="term" value="F:tRNA-specific adenosine-34 deaminase activity"/>
    <property type="evidence" value="ECO:0007669"/>
    <property type="project" value="UniProtKB-EC"/>
</dbReference>
<evidence type="ECO:0000256" key="1">
    <source>
        <dbReference type="ARBA" id="ARBA00022723"/>
    </source>
</evidence>
<dbReference type="RefSeq" id="XP_009497404.1">
    <property type="nucleotide sequence ID" value="XM_009499129.1"/>
</dbReference>
<dbReference type="OrthoDB" id="1701769at2759"/>